<sequence>MEPIFPPEVWSNILAHTDDHTVWSSCRLVSRMLRSEAEREFRTSRLHKLKIRWTFSSHVGQVRASSQEIAFELQTTAGSSVKTLSGKGDDNRLVVYGLKLWWDDWYASVADSVVQAFDEGRIEDVGFVQEAILDALGVTEGAYLKRVGEVTGVEVDRLKQKTMRRYVTFQVEGGTCEGSGRVPWKDVDLRRREISVDWRRLMDDVLGEEHVYVENWS</sequence>
<comment type="caution">
    <text evidence="1">The sequence shown here is derived from an EMBL/GenBank/DDBJ whole genome shotgun (WGS) entry which is preliminary data.</text>
</comment>
<dbReference type="OrthoDB" id="3755437at2759"/>
<evidence type="ECO:0008006" key="3">
    <source>
        <dbReference type="Google" id="ProtNLM"/>
    </source>
</evidence>
<evidence type="ECO:0000313" key="2">
    <source>
        <dbReference type="Proteomes" id="UP001140560"/>
    </source>
</evidence>
<reference evidence="1" key="1">
    <citation type="submission" date="2022-10" db="EMBL/GenBank/DDBJ databases">
        <title>Tapping the CABI collections for fungal endophytes: first genome assemblies for Collariella, Neodidymelliopsis, Ascochyta clinopodiicola, Didymella pomorum, Didymosphaeria variabile, Neocosmospora piperis and Neocucurbitaria cava.</title>
        <authorList>
            <person name="Hill R."/>
        </authorList>
    </citation>
    <scope>NUCLEOTIDE SEQUENCE</scope>
    <source>
        <strain evidence="1">IMI 356814</strain>
    </source>
</reference>
<accession>A0A9W8Y5B5</accession>
<keyword evidence="2" id="KW-1185">Reference proteome</keyword>
<name>A0A9W8Y5B5_9PLEO</name>
<dbReference type="Proteomes" id="UP001140560">
    <property type="component" value="Unassembled WGS sequence"/>
</dbReference>
<organism evidence="1 2">
    <name type="scientific">Neocucurbitaria cava</name>
    <dbReference type="NCBI Taxonomy" id="798079"/>
    <lineage>
        <taxon>Eukaryota</taxon>
        <taxon>Fungi</taxon>
        <taxon>Dikarya</taxon>
        <taxon>Ascomycota</taxon>
        <taxon>Pezizomycotina</taxon>
        <taxon>Dothideomycetes</taxon>
        <taxon>Pleosporomycetidae</taxon>
        <taxon>Pleosporales</taxon>
        <taxon>Pleosporineae</taxon>
        <taxon>Cucurbitariaceae</taxon>
        <taxon>Neocucurbitaria</taxon>
    </lineage>
</organism>
<dbReference type="EMBL" id="JAPEUY010000011">
    <property type="protein sequence ID" value="KAJ4368038.1"/>
    <property type="molecule type" value="Genomic_DNA"/>
</dbReference>
<protein>
    <recommendedName>
        <fullName evidence="3">F-box domain-containing protein</fullName>
    </recommendedName>
</protein>
<proteinExistence type="predicted"/>
<evidence type="ECO:0000313" key="1">
    <source>
        <dbReference type="EMBL" id="KAJ4368038.1"/>
    </source>
</evidence>
<gene>
    <name evidence="1" type="ORF">N0V83_006393</name>
</gene>
<dbReference type="AlphaFoldDB" id="A0A9W8Y5B5"/>